<dbReference type="EMBL" id="KR080206">
    <property type="protein sequence ID" value="AKF15207.1"/>
    <property type="molecule type" value="Genomic_DNA"/>
</dbReference>
<keyword evidence="2" id="KW-1185">Reference proteome</keyword>
<name>A0A0F6SK21_9CAUD</name>
<accession>A0A0F6SK21</accession>
<dbReference type="KEGG" id="vg:26629635"/>
<dbReference type="GeneID" id="26629635"/>
<dbReference type="Proteomes" id="UP000207723">
    <property type="component" value="Segment"/>
</dbReference>
<gene>
    <name evidence="1" type="primary">30</name>
    <name evidence="1" type="ORF">SEA_SHEDLOCKHOLMES_30</name>
</gene>
<evidence type="ECO:0000313" key="2">
    <source>
        <dbReference type="Proteomes" id="UP000207723"/>
    </source>
</evidence>
<dbReference type="RefSeq" id="YP_009202661.1">
    <property type="nucleotide sequence ID" value="NC_028846.1"/>
</dbReference>
<protein>
    <submittedName>
        <fullName evidence="1">Uncharacterized protein</fullName>
    </submittedName>
</protein>
<evidence type="ECO:0000313" key="1">
    <source>
        <dbReference type="EMBL" id="AKF15207.1"/>
    </source>
</evidence>
<sequence>MDGRVITQTAPYPDQLAAIVAAARYKPGWTFTLVDAQFNDWSGLTLVIQTVEPDALAPDRTTPIAFPFSVPAEVHDEAGWQAWLFDRIGDAERHERGEWFRVGDSRPYAPQHVPVADGYRAERTQHP</sequence>
<organism evidence="1 2">
    <name type="scientific">Mycobacterium phage ShedlockHolmes</name>
    <dbReference type="NCBI Taxonomy" id="1647313"/>
    <lineage>
        <taxon>Viruses</taxon>
        <taxon>Duplodnaviria</taxon>
        <taxon>Heunggongvirae</taxon>
        <taxon>Uroviricota</taxon>
        <taxon>Caudoviricetes</taxon>
        <taxon>Weiservirinae</taxon>
        <taxon>Keshuvirus</taxon>
        <taxon>Keshuvirus shedlockholmes</taxon>
    </lineage>
</organism>
<reference evidence="1 2" key="1">
    <citation type="journal article" date="2015" name="Genome Announc.">
        <title>Genome Sequence of a Newly Isolated Mycobacteriophage, ShedlockHolmes.</title>
        <authorList>
            <person name="Pope W.H."/>
            <person name="Carter J.T."/>
            <person name="Dasher K.L."/>
            <person name="Haynberg M.C."/>
            <person name="Reddi A."/>
            <person name="Shedlock K.A."/>
            <person name="Lapin J.S."/>
            <person name="Prout A.K."/>
            <person name="Grubb S.R."/>
            <person name="Warner M.H."/>
            <person name="Bowman C.A."/>
            <person name="Russell D.A."/>
            <person name="Hatfull G.F."/>
        </authorList>
    </citation>
    <scope>NUCLEOTIDE SEQUENCE [LARGE SCALE GENOMIC DNA]</scope>
</reference>
<proteinExistence type="predicted"/>